<dbReference type="OrthoDB" id="9874695at2"/>
<organism evidence="1 2">
    <name type="scientific">Lysobacter capsici AZ78</name>
    <dbReference type="NCBI Taxonomy" id="1444315"/>
    <lineage>
        <taxon>Bacteria</taxon>
        <taxon>Pseudomonadati</taxon>
        <taxon>Pseudomonadota</taxon>
        <taxon>Gammaproteobacteria</taxon>
        <taxon>Lysobacterales</taxon>
        <taxon>Lysobacteraceae</taxon>
        <taxon>Lysobacter</taxon>
    </lineage>
</organism>
<evidence type="ECO:0000313" key="2">
    <source>
        <dbReference type="Proteomes" id="UP000023435"/>
    </source>
</evidence>
<keyword evidence="2" id="KW-1185">Reference proteome</keyword>
<evidence type="ECO:0000313" key="1">
    <source>
        <dbReference type="EMBL" id="KWS06412.1"/>
    </source>
</evidence>
<sequence length="45" mass="4771">MKKLIGTTIVKNAITLAIAAQQQVSQNQAPAPTPEEKAILDLLAK</sequence>
<dbReference type="EMBL" id="JAJA02000001">
    <property type="protein sequence ID" value="KWS06412.1"/>
    <property type="molecule type" value="Genomic_DNA"/>
</dbReference>
<protein>
    <submittedName>
        <fullName evidence="1">Uncharacterized protein</fullName>
    </submittedName>
</protein>
<dbReference type="Proteomes" id="UP000023435">
    <property type="component" value="Unassembled WGS sequence"/>
</dbReference>
<dbReference type="RefSeq" id="WP_157476005.1">
    <property type="nucleotide sequence ID" value="NZ_JAJA02000001.1"/>
</dbReference>
<name>A0A120AHM5_9GAMM</name>
<accession>A0A120AHM5</accession>
<dbReference type="AlphaFoldDB" id="A0A120AHM5"/>
<reference evidence="1 2" key="1">
    <citation type="journal article" date="2014" name="Genome Announc.">
        <title>Draft Genome Sequence of Lysobacter capsici AZ78, a Bacterium Antagonistic to Plant-Pathogenic Oomycetes.</title>
        <authorList>
            <person name="Puopolo G."/>
            <person name="Sonego P."/>
            <person name="Engelen K."/>
            <person name="Pertot I."/>
        </authorList>
    </citation>
    <scope>NUCLEOTIDE SEQUENCE [LARGE SCALE GENOMIC DNA]</scope>
    <source>
        <strain evidence="1 2">AZ78</strain>
    </source>
</reference>
<gene>
    <name evidence="1" type="ORF">AZ78_3968</name>
</gene>
<comment type="caution">
    <text evidence="1">The sequence shown here is derived from an EMBL/GenBank/DDBJ whole genome shotgun (WGS) entry which is preliminary data.</text>
</comment>
<proteinExistence type="predicted"/>